<gene>
    <name evidence="1" type="ORF">RhiirA5_439090</name>
</gene>
<reference evidence="1 2" key="2">
    <citation type="submission" date="2017-09" db="EMBL/GenBank/DDBJ databases">
        <title>Extensive intraspecific genome diversity in a model arbuscular mycorrhizal fungus.</title>
        <authorList>
            <person name="Chen E.C."/>
            <person name="Morin E."/>
            <person name="Beaudet D."/>
            <person name="Noel J."/>
            <person name="Ndikumana S."/>
            <person name="Charron P."/>
            <person name="St-Onge C."/>
            <person name="Giorgi J."/>
            <person name="Grigoriev I.V."/>
            <person name="Roux C."/>
            <person name="Martin F.M."/>
            <person name="Corradi N."/>
        </authorList>
    </citation>
    <scope>NUCLEOTIDE SEQUENCE [LARGE SCALE GENOMIC DNA]</scope>
    <source>
        <strain evidence="1 2">A5</strain>
    </source>
</reference>
<name>A0A2N0NIA4_9GLOM</name>
<dbReference type="VEuPathDB" id="FungiDB:RhiirA1_481512"/>
<dbReference type="Gene3D" id="3.60.10.10">
    <property type="entry name" value="Endonuclease/exonuclease/phosphatase"/>
    <property type="match status" value="1"/>
</dbReference>
<evidence type="ECO:0000313" key="2">
    <source>
        <dbReference type="Proteomes" id="UP000232722"/>
    </source>
</evidence>
<dbReference type="Proteomes" id="UP000232722">
    <property type="component" value="Unassembled WGS sequence"/>
</dbReference>
<evidence type="ECO:0000313" key="1">
    <source>
        <dbReference type="EMBL" id="PKB94309.1"/>
    </source>
</evidence>
<feature type="non-terminal residue" evidence="1">
    <location>
        <position position="501"/>
    </location>
</feature>
<comment type="caution">
    <text evidence="1">The sequence shown here is derived from an EMBL/GenBank/DDBJ whole genome shotgun (WGS) entry which is preliminary data.</text>
</comment>
<evidence type="ECO:0008006" key="3">
    <source>
        <dbReference type="Google" id="ProtNLM"/>
    </source>
</evidence>
<dbReference type="InterPro" id="IPR036691">
    <property type="entry name" value="Endo/exonu/phosph_ase_sf"/>
</dbReference>
<protein>
    <recommendedName>
        <fullName evidence="3">Endonuclease/exonuclease/phosphatase domain-containing protein</fullName>
    </recommendedName>
</protein>
<dbReference type="SUPFAM" id="SSF56219">
    <property type="entry name" value="DNase I-like"/>
    <property type="match status" value="1"/>
</dbReference>
<reference evidence="1 2" key="1">
    <citation type="submission" date="2016-04" db="EMBL/GenBank/DDBJ databases">
        <title>Genome analyses suggest a sexual origin of heterokaryosis in a supposedly ancient asexual fungus.</title>
        <authorList>
            <person name="Ropars J."/>
            <person name="Sedzielewska K."/>
            <person name="Noel J."/>
            <person name="Charron P."/>
            <person name="Farinelli L."/>
            <person name="Marton T."/>
            <person name="Kruger M."/>
            <person name="Pelin A."/>
            <person name="Brachmann A."/>
            <person name="Corradi N."/>
        </authorList>
    </citation>
    <scope>NUCLEOTIDE SEQUENCE [LARGE SCALE GENOMIC DNA]</scope>
    <source>
        <strain evidence="1 2">A5</strain>
    </source>
</reference>
<sequence>MSPYLSPDLPISPPTLILPVCNQKFLMLLIHKRVLLPNLVQLWKNWTPSLLQKPPLPMIEHQFISGVSQGLHPPNSAIPNNNSPNNPSSPSFSSPLINFGQINVNGLCSPVRQLHLLNYFLHSSFGVLSLNDTRLTSSSAKFIYQNEHSQHNFKSYWALSLLIHDLMMKIDPWNGRLLKLDLFFHQTKISIISVYIPPYHSIHYKERDAIFAQLNFWLDKAHSNNYHVIILGSSPTFYHQNGSSRLDYIWSSPGFPAPGLFSYVETCPKLNDHQFTDHHVLITAFDFNSCFATLAKARLKQKSEQRTIFLYKELKDDTWDKFSIEVNSRLELYLTTHHPSITSLSALSLDKLWHALKRSILGGAIDSLPFQHVSNTHHHKYPPELTMLIAINKFLDRLLFKLTTSRPSRPAQISQMINSLSTQLILLKSLLKDYTIPIYSTTPLPAFIKFLRSQKALVSAYLSTQFHQHRVDSIEYYTALRDEHFSTSPGSFISSALSVEH</sequence>
<accession>A0A2N0NIA4</accession>
<proteinExistence type="predicted"/>
<dbReference type="AlphaFoldDB" id="A0A2N0NIA4"/>
<dbReference type="VEuPathDB" id="FungiDB:FUN_015329"/>
<dbReference type="EMBL" id="LLXJ01006293">
    <property type="protein sequence ID" value="PKB94309.1"/>
    <property type="molecule type" value="Genomic_DNA"/>
</dbReference>
<organism evidence="1 2">
    <name type="scientific">Rhizophagus irregularis</name>
    <dbReference type="NCBI Taxonomy" id="588596"/>
    <lineage>
        <taxon>Eukaryota</taxon>
        <taxon>Fungi</taxon>
        <taxon>Fungi incertae sedis</taxon>
        <taxon>Mucoromycota</taxon>
        <taxon>Glomeromycotina</taxon>
        <taxon>Glomeromycetes</taxon>
        <taxon>Glomerales</taxon>
        <taxon>Glomeraceae</taxon>
        <taxon>Rhizophagus</taxon>
    </lineage>
</organism>